<accession>A0A1V2I6W2</accession>
<evidence type="ECO:0000313" key="3">
    <source>
        <dbReference type="EMBL" id="ONH27345.1"/>
    </source>
</evidence>
<gene>
    <name evidence="3" type="ORF">BL253_22480</name>
</gene>
<feature type="region of interest" description="Disordered" evidence="1">
    <location>
        <begin position="1"/>
        <end position="52"/>
    </location>
</feature>
<dbReference type="EMBL" id="MOMC01000046">
    <property type="protein sequence ID" value="ONH27345.1"/>
    <property type="molecule type" value="Genomic_DNA"/>
</dbReference>
<dbReference type="Proteomes" id="UP000188929">
    <property type="component" value="Unassembled WGS sequence"/>
</dbReference>
<dbReference type="AlphaFoldDB" id="A0A1V2I6W2"/>
<proteinExistence type="predicted"/>
<reference evidence="4" key="1">
    <citation type="submission" date="2016-10" db="EMBL/GenBank/DDBJ databases">
        <title>Frankia sp. NRRL B-16386 Genome sequencing.</title>
        <authorList>
            <person name="Ghodhbane-Gtari F."/>
            <person name="Swanson E."/>
            <person name="Gueddou A."/>
            <person name="Hezbri K."/>
            <person name="Ktari K."/>
            <person name="Nouioui I."/>
            <person name="Morris K."/>
            <person name="Simpson S."/>
            <person name="Abebe-Akele F."/>
            <person name="Thomas K."/>
            <person name="Gtari M."/>
            <person name="Tisa L.S."/>
        </authorList>
    </citation>
    <scope>NUCLEOTIDE SEQUENCE [LARGE SCALE GENOMIC DNA]</scope>
    <source>
        <strain evidence="4">NRRL B-16386</strain>
    </source>
</reference>
<evidence type="ECO:0000256" key="2">
    <source>
        <dbReference type="SAM" id="Phobius"/>
    </source>
</evidence>
<sequence length="198" mass="19907">MTGTSAGGPPAGEPIITPVGEMPESVRASARSPKGATAVITPTSATTATPATTASSTAAVTAWPDGSTTEIKRTRPSAGQLVSGVAADMSTLIRKEVELAKAEVRQSATRAGKGAGMFGGAAGAAVFAVLFLLLAAMFGLSEVMALGWAALIVAAILLVSAAVLGLVGKRTVKKVHPAPTQTVETLKEDVRWASGLRK</sequence>
<dbReference type="Pfam" id="PF07332">
    <property type="entry name" value="Phage_holin_3_6"/>
    <property type="match status" value="1"/>
</dbReference>
<protein>
    <recommendedName>
        <fullName evidence="5">Phage holin family protein</fullName>
    </recommendedName>
</protein>
<dbReference type="InterPro" id="IPR009937">
    <property type="entry name" value="Phage_holin_3_6"/>
</dbReference>
<feature type="compositionally biased region" description="Low complexity" evidence="1">
    <location>
        <begin position="36"/>
        <end position="52"/>
    </location>
</feature>
<keyword evidence="2" id="KW-1133">Transmembrane helix</keyword>
<keyword evidence="2" id="KW-0472">Membrane</keyword>
<feature type="transmembrane region" description="Helical" evidence="2">
    <location>
        <begin position="146"/>
        <end position="167"/>
    </location>
</feature>
<comment type="caution">
    <text evidence="3">The sequence shown here is derived from an EMBL/GenBank/DDBJ whole genome shotgun (WGS) entry which is preliminary data.</text>
</comment>
<keyword evidence="2" id="KW-0812">Transmembrane</keyword>
<organism evidence="3 4">
    <name type="scientific">Pseudofrankia asymbiotica</name>
    <dbReference type="NCBI Taxonomy" id="1834516"/>
    <lineage>
        <taxon>Bacteria</taxon>
        <taxon>Bacillati</taxon>
        <taxon>Actinomycetota</taxon>
        <taxon>Actinomycetes</taxon>
        <taxon>Frankiales</taxon>
        <taxon>Frankiaceae</taxon>
        <taxon>Pseudofrankia</taxon>
    </lineage>
</organism>
<keyword evidence="4" id="KW-1185">Reference proteome</keyword>
<feature type="compositionally biased region" description="Gly residues" evidence="1">
    <location>
        <begin position="1"/>
        <end position="10"/>
    </location>
</feature>
<evidence type="ECO:0000313" key="4">
    <source>
        <dbReference type="Proteomes" id="UP000188929"/>
    </source>
</evidence>
<evidence type="ECO:0000256" key="1">
    <source>
        <dbReference type="SAM" id="MobiDB-lite"/>
    </source>
</evidence>
<feature type="transmembrane region" description="Helical" evidence="2">
    <location>
        <begin position="115"/>
        <end position="140"/>
    </location>
</feature>
<name>A0A1V2I6W2_9ACTN</name>
<evidence type="ECO:0008006" key="5">
    <source>
        <dbReference type="Google" id="ProtNLM"/>
    </source>
</evidence>